<feature type="region of interest" description="Disordered" evidence="5">
    <location>
        <begin position="966"/>
        <end position="986"/>
    </location>
</feature>
<evidence type="ECO:0000256" key="1">
    <source>
        <dbReference type="ARBA" id="ARBA00013064"/>
    </source>
</evidence>
<reference evidence="8 9" key="1">
    <citation type="submission" date="2024-10" db="EMBL/GenBank/DDBJ databases">
        <authorList>
            <person name="Kim D."/>
        </authorList>
    </citation>
    <scope>NUCLEOTIDE SEQUENCE [LARGE SCALE GENOMIC DNA]</scope>
    <source>
        <strain evidence="8">BH-2024</strain>
    </source>
</reference>
<sequence length="1538" mass="173890">MSASTRCSTNAVLAAVFLFLSAFTTLNFGDELLNSWRRRELERRKNADELGVPECKSNFDCVTSGVCVKDRNGKGRCFCSSSCPLIVPVQCSENNHYSCVSMGDSYTAKYDFRNPLCYHKRCICPPQFDPQFVLPPAPGFNTRLPMKCDKRELQVVFAATPSNFVNLGGAAYLFCCVNLDPRTFIPKNGVVFVQNDTIQHQPTSTPYESFSHDIDTYFSVPTCWVLGLNNAQLRDSGSYKCIVQPTNARYRVVNATMEFGVKALTVNHHNRRVPRSVQGKRQPLTIKRKSFKILPTNNSVTITWEEESGSQVQMNIGLFLASNMLHVETKKGAKSPVIFYNLSPATSYKVHADINGGQDEPTTIDEPFSTLSEFPNPPILDAIGVVSAGDGSARKFCEVKWRSSSADILSDKTKRYFVQISGRMRYVSPESKIHPQDHYPESEDCSKAEQIGQHYIDSQSAASPMFFSCKYGPLKPNRNYSATVWAENKAGSSIAVSIGSQCVMDYAEPEHIEPPSVASRPNISSFGLRFEHEPDQENGPIVCYYLAILPLPLNVSIEMLPMPANVTMDTYDKALKNNQNQHLITNKQFFAYIAESYLQYPRQTVVGDRETSAGTDACTVPYMTRHTPSDSALIPELKYTGFLIARVDRDQNLHSSTHRPEHLSSLALAPNRSNRQIKVELDSARWRRQLTNLDPAYGFSGYFQPVSLKINGTGGISPLEIFLISFFLLTFLALSTTIVIYFMHKRGIIKQFCPSKKGSHDLLRPGIPPAPIRSDDLPAEYILKHRDSDYQFAQEFEMLPRGKNLDHTISERKENARKNRYNDIKACDATRVRLRRVPGDPNSSDYINANFIKGYKGKKCFIATQGPLECTIGDFWRMIWEQGSRMIIMVTNLRERGREQCVKYWPDDDEPPLVFRTLEVASVDSSYFADYTLRVFEMSDTEPPPQPARCNGRVISAGEKTLFNGTANTPFDENTRLASSSPSPPPSLPLIQAIKADPLNSSAFSIHSKSSHDVHSTIQRRRHDSEYANIASIIRPQSKSSGRMSAMEGREKRRVLQFHFTSWNDYKAPECTVALLKLMYKLRKMDEYNHSPVVVHCSAGVGRTGTLVAIDFVMDQMLDTGIADVYNCVADMRQQRNLMVQSVEQYVFIYKALAEFQLFGDTDLTIAAFRRHFGRLRQPLQTLRERHLSLGGVSSRSSSVQLGDEQHSRQRAVSLAQREREGIGGALRMRLRLLRDGNGINAMGVQSMPMQNGVVGLCTRVHRPKNQLELEFQDLSITLEKPKSTEWAHKEENTMLNRLFEAVPYNFNRVVLLPMIGYENTYINASLVKGYFYPYILAQDPLNPETVFDFWRMVNDQQSYTIVMLSTEDDFLTHEIYWPREVSKRLIFGKNSELSITLAEEIVLPGFVQRKLHYRFKSDKIATASGRDVLQFSFLQWKSGAPTPNSPSALLDLIGRVLERQSNILNAGPIVLHCRDGSAENGLFSCVSLLLERLRSEQLIDVFRTVKALQLQRPLLVSKIEQYAFCYDCVMEYLNTCK</sequence>
<keyword evidence="9" id="KW-1185">Reference proteome</keyword>
<evidence type="ECO:0000259" key="6">
    <source>
        <dbReference type="PROSITE" id="PS50055"/>
    </source>
</evidence>
<feature type="domain" description="Tyrosine specific protein phosphatases" evidence="7">
    <location>
        <begin position="1073"/>
        <end position="1147"/>
    </location>
</feature>
<dbReference type="EMBL" id="JBICBT010000207">
    <property type="protein sequence ID" value="KAL3120723.1"/>
    <property type="molecule type" value="Genomic_DNA"/>
</dbReference>
<dbReference type="FunFam" id="3.90.190.10:FF:000102">
    <property type="entry name" value="Receptor-type tyrosine-protein phosphatase"/>
    <property type="match status" value="1"/>
</dbReference>
<keyword evidence="2" id="KW-0378">Hydrolase</keyword>
<keyword evidence="3" id="KW-0904">Protein phosphatase</keyword>
<dbReference type="PROSITE" id="PS00383">
    <property type="entry name" value="TYR_PHOSPHATASE_1"/>
    <property type="match status" value="1"/>
</dbReference>
<dbReference type="SUPFAM" id="SSF49265">
    <property type="entry name" value="Fibronectin type III"/>
    <property type="match status" value="1"/>
</dbReference>
<evidence type="ECO:0000256" key="2">
    <source>
        <dbReference type="ARBA" id="ARBA00022801"/>
    </source>
</evidence>
<feature type="domain" description="Tyrosine-protein phosphatase" evidence="6">
    <location>
        <begin position="1268"/>
        <end position="1533"/>
    </location>
</feature>
<dbReference type="Proteomes" id="UP001620626">
    <property type="component" value="Unassembled WGS sequence"/>
</dbReference>
<feature type="compositionally biased region" description="Polar residues" evidence="5">
    <location>
        <begin position="966"/>
        <end position="978"/>
    </location>
</feature>
<gene>
    <name evidence="8" type="ORF">niasHT_008015</name>
</gene>
<dbReference type="PROSITE" id="PS50056">
    <property type="entry name" value="TYR_PHOSPHATASE_2"/>
    <property type="match status" value="2"/>
</dbReference>
<organism evidence="8 9">
    <name type="scientific">Heterodera trifolii</name>
    <dbReference type="NCBI Taxonomy" id="157864"/>
    <lineage>
        <taxon>Eukaryota</taxon>
        <taxon>Metazoa</taxon>
        <taxon>Ecdysozoa</taxon>
        <taxon>Nematoda</taxon>
        <taxon>Chromadorea</taxon>
        <taxon>Rhabditida</taxon>
        <taxon>Tylenchina</taxon>
        <taxon>Tylenchomorpha</taxon>
        <taxon>Tylenchoidea</taxon>
        <taxon>Heteroderidae</taxon>
        <taxon>Heteroderinae</taxon>
        <taxon>Heterodera</taxon>
    </lineage>
</organism>
<evidence type="ECO:0000313" key="9">
    <source>
        <dbReference type="Proteomes" id="UP001620626"/>
    </source>
</evidence>
<dbReference type="InterPro" id="IPR000242">
    <property type="entry name" value="PTP_cat"/>
</dbReference>
<dbReference type="InterPro" id="IPR016130">
    <property type="entry name" value="Tyr_Pase_AS"/>
</dbReference>
<dbReference type="SMART" id="SM00404">
    <property type="entry name" value="PTPc_motif"/>
    <property type="match status" value="2"/>
</dbReference>
<dbReference type="InterPro" id="IPR036116">
    <property type="entry name" value="FN3_sf"/>
</dbReference>
<dbReference type="SMART" id="SM00194">
    <property type="entry name" value="PTPc"/>
    <property type="match status" value="2"/>
</dbReference>
<feature type="domain" description="Tyrosine specific protein phosphatases" evidence="7">
    <location>
        <begin position="1448"/>
        <end position="1524"/>
    </location>
</feature>
<dbReference type="PROSITE" id="PS50055">
    <property type="entry name" value="TYR_PHOSPHATASE_PTP"/>
    <property type="match status" value="2"/>
</dbReference>
<evidence type="ECO:0000259" key="7">
    <source>
        <dbReference type="PROSITE" id="PS50056"/>
    </source>
</evidence>
<dbReference type="InterPro" id="IPR003595">
    <property type="entry name" value="Tyr_Pase_cat"/>
</dbReference>
<dbReference type="EC" id="3.1.3.48" evidence="1"/>
<comment type="caution">
    <text evidence="8">The sequence shown here is derived from an EMBL/GenBank/DDBJ whole genome shotgun (WGS) entry which is preliminary data.</text>
</comment>
<dbReference type="GO" id="GO:0004725">
    <property type="term" value="F:protein tyrosine phosphatase activity"/>
    <property type="evidence" value="ECO:0007669"/>
    <property type="project" value="UniProtKB-EC"/>
</dbReference>
<dbReference type="PANTHER" id="PTHR19134">
    <property type="entry name" value="RECEPTOR-TYPE TYROSINE-PROTEIN PHOSPHATASE"/>
    <property type="match status" value="1"/>
</dbReference>
<dbReference type="GO" id="GO:0045202">
    <property type="term" value="C:synapse"/>
    <property type="evidence" value="ECO:0007669"/>
    <property type="project" value="UniProtKB-ARBA"/>
</dbReference>
<evidence type="ECO:0000256" key="4">
    <source>
        <dbReference type="ARBA" id="ARBA00051722"/>
    </source>
</evidence>
<dbReference type="InterPro" id="IPR029021">
    <property type="entry name" value="Prot-tyrosine_phosphatase-like"/>
</dbReference>
<accession>A0ABD2LZQ0</accession>
<dbReference type="SUPFAM" id="SSF52799">
    <property type="entry name" value="(Phosphotyrosine protein) phosphatases II"/>
    <property type="match status" value="2"/>
</dbReference>
<protein>
    <recommendedName>
        <fullName evidence="1">protein-tyrosine-phosphatase</fullName>
        <ecNumber evidence="1">3.1.3.48</ecNumber>
    </recommendedName>
</protein>
<comment type="catalytic activity">
    <reaction evidence="4">
        <text>O-phospho-L-tyrosyl-[protein] + H2O = L-tyrosyl-[protein] + phosphate</text>
        <dbReference type="Rhea" id="RHEA:10684"/>
        <dbReference type="Rhea" id="RHEA-COMP:10136"/>
        <dbReference type="Rhea" id="RHEA-COMP:20101"/>
        <dbReference type="ChEBI" id="CHEBI:15377"/>
        <dbReference type="ChEBI" id="CHEBI:43474"/>
        <dbReference type="ChEBI" id="CHEBI:46858"/>
        <dbReference type="ChEBI" id="CHEBI:61978"/>
        <dbReference type="EC" id="3.1.3.48"/>
    </reaction>
</comment>
<dbReference type="Pfam" id="PF00102">
    <property type="entry name" value="Y_phosphatase"/>
    <property type="match status" value="3"/>
</dbReference>
<dbReference type="PRINTS" id="PR00700">
    <property type="entry name" value="PRTYPHPHTASE"/>
</dbReference>
<dbReference type="InterPro" id="IPR050348">
    <property type="entry name" value="Protein-Tyr_Phosphatase"/>
</dbReference>
<name>A0ABD2LZQ0_9BILA</name>
<dbReference type="InterPro" id="IPR000387">
    <property type="entry name" value="Tyr_Pase_dom"/>
</dbReference>
<proteinExistence type="predicted"/>
<dbReference type="PANTHER" id="PTHR19134:SF495">
    <property type="entry name" value="TYROSINE-PROTEIN PHOSPHATASE 69D"/>
    <property type="match status" value="1"/>
</dbReference>
<dbReference type="Gene3D" id="3.90.190.10">
    <property type="entry name" value="Protein tyrosine phosphatase superfamily"/>
    <property type="match status" value="3"/>
</dbReference>
<evidence type="ECO:0000313" key="8">
    <source>
        <dbReference type="EMBL" id="KAL3120723.1"/>
    </source>
</evidence>
<evidence type="ECO:0000256" key="5">
    <source>
        <dbReference type="SAM" id="MobiDB-lite"/>
    </source>
</evidence>
<feature type="domain" description="Tyrosine-protein phosphatase" evidence="6">
    <location>
        <begin position="792"/>
        <end position="1156"/>
    </location>
</feature>
<evidence type="ECO:0000256" key="3">
    <source>
        <dbReference type="ARBA" id="ARBA00022912"/>
    </source>
</evidence>
<dbReference type="CDD" id="cd00047">
    <property type="entry name" value="PTPc"/>
    <property type="match status" value="2"/>
</dbReference>